<evidence type="ECO:0000313" key="1">
    <source>
        <dbReference type="EMBL" id="MCJ8239509.1"/>
    </source>
</evidence>
<dbReference type="InterPro" id="IPR041197">
    <property type="entry name" value="LD_cluster3"/>
</dbReference>
<proteinExistence type="predicted"/>
<dbReference type="EMBL" id="JALAYX010000003">
    <property type="protein sequence ID" value="MCJ8239509.1"/>
    <property type="molecule type" value="Genomic_DNA"/>
</dbReference>
<evidence type="ECO:0000313" key="2">
    <source>
        <dbReference type="Proteomes" id="UP001522662"/>
    </source>
</evidence>
<dbReference type="Proteomes" id="UP001522662">
    <property type="component" value="Unassembled WGS sequence"/>
</dbReference>
<dbReference type="Pfam" id="PF18180">
    <property type="entry name" value="LD_cluster3"/>
    <property type="match status" value="1"/>
</dbReference>
<organism evidence="1 2">
    <name type="scientific">Peteryoungia algae</name>
    <dbReference type="NCBI Taxonomy" id="2919917"/>
    <lineage>
        <taxon>Bacteria</taxon>
        <taxon>Pseudomonadati</taxon>
        <taxon>Pseudomonadota</taxon>
        <taxon>Alphaproteobacteria</taxon>
        <taxon>Hyphomicrobiales</taxon>
        <taxon>Rhizobiaceae</taxon>
        <taxon>Peteryoungia</taxon>
    </lineage>
</organism>
<gene>
    <name evidence="1" type="ORF">MKJ03_14345</name>
</gene>
<keyword evidence="2" id="KW-1185">Reference proteome</keyword>
<name>A0ABT0D267_9HYPH</name>
<protein>
    <submittedName>
        <fullName evidence="1">Uncharacterized protein</fullName>
    </submittedName>
</protein>
<comment type="caution">
    <text evidence="1">The sequence shown here is derived from an EMBL/GenBank/DDBJ whole genome shotgun (WGS) entry which is preliminary data.</text>
</comment>
<sequence>MIEVFLSASVPLPERNRLYFETADVFLIREAIRALVEAVLPRGRVTFGGHPAITPLMSLYARSAKLDRDRITIYQSDFFRGEMPRENNDFADIRYIERIPGGVAENLALMRERMLQSRNFDAAVLVGGMEGIKDEATMFKQLYPHAKILPLPTTGAAARMEYFEGNYPPAWENEISFASLFRRELLPNPLSE</sequence>
<accession>A0ABT0D267</accession>
<reference evidence="1 2" key="1">
    <citation type="submission" date="2022-03" db="EMBL/GenBank/DDBJ databases">
        <title>Rhizobium SSM4.3 sp. nov., isolated from Sediment (Gouqi Island).</title>
        <authorList>
            <person name="Chen G."/>
        </authorList>
    </citation>
    <scope>NUCLEOTIDE SEQUENCE [LARGE SCALE GENOMIC DNA]</scope>
    <source>
        <strain evidence="1 2">SSM4.3</strain>
    </source>
</reference>
<dbReference type="RefSeq" id="WP_245137075.1">
    <property type="nucleotide sequence ID" value="NZ_CP128477.1"/>
</dbReference>